<dbReference type="EnsemblMetazoa" id="CLYHEMT006828.2">
    <property type="protein sequence ID" value="CLYHEMP006828.2"/>
    <property type="gene ID" value="CLYHEMG006828"/>
</dbReference>
<feature type="domain" description="Apple" evidence="2">
    <location>
        <begin position="216"/>
        <end position="264"/>
    </location>
</feature>
<reference evidence="3" key="1">
    <citation type="submission" date="2021-01" db="UniProtKB">
        <authorList>
            <consortium name="EnsemblMetazoa"/>
        </authorList>
    </citation>
    <scope>IDENTIFICATION</scope>
</reference>
<feature type="domain" description="Apple" evidence="2">
    <location>
        <begin position="133"/>
        <end position="170"/>
    </location>
</feature>
<evidence type="ECO:0000259" key="2">
    <source>
        <dbReference type="Pfam" id="PF14295"/>
    </source>
</evidence>
<evidence type="ECO:0000256" key="1">
    <source>
        <dbReference type="SAM" id="SignalP"/>
    </source>
</evidence>
<protein>
    <recommendedName>
        <fullName evidence="2">Apple domain-containing protein</fullName>
    </recommendedName>
</protein>
<dbReference type="GeneID" id="136819600"/>
<feature type="signal peptide" evidence="1">
    <location>
        <begin position="1"/>
        <end position="16"/>
    </location>
</feature>
<organism evidence="3 4">
    <name type="scientific">Clytia hemisphaerica</name>
    <dbReference type="NCBI Taxonomy" id="252671"/>
    <lineage>
        <taxon>Eukaryota</taxon>
        <taxon>Metazoa</taxon>
        <taxon>Cnidaria</taxon>
        <taxon>Hydrozoa</taxon>
        <taxon>Hydroidolina</taxon>
        <taxon>Leptothecata</taxon>
        <taxon>Obeliida</taxon>
        <taxon>Clytiidae</taxon>
        <taxon>Clytia</taxon>
    </lineage>
</organism>
<proteinExistence type="predicted"/>
<accession>A0A7M5UW61</accession>
<dbReference type="Proteomes" id="UP000594262">
    <property type="component" value="Unplaced"/>
</dbReference>
<feature type="domain" description="Apple" evidence="2">
    <location>
        <begin position="40"/>
        <end position="76"/>
    </location>
</feature>
<keyword evidence="1" id="KW-0732">Signal</keyword>
<evidence type="ECO:0000313" key="4">
    <source>
        <dbReference type="Proteomes" id="UP000594262"/>
    </source>
</evidence>
<dbReference type="AlphaFoldDB" id="A0A7M5UW61"/>
<dbReference type="Pfam" id="PF14295">
    <property type="entry name" value="PAN_4"/>
    <property type="match status" value="4"/>
</dbReference>
<feature type="chain" id="PRO_5029794160" description="Apple domain-containing protein" evidence="1">
    <location>
        <begin position="17"/>
        <end position="393"/>
    </location>
</feature>
<evidence type="ECO:0000313" key="3">
    <source>
        <dbReference type="EnsemblMetazoa" id="CLYHEMP006828.2"/>
    </source>
</evidence>
<sequence length="393" mass="46065">MYYCWILISLIGLAQCDRCQYSLDFQQYEGSTHNDYEHITSDECMQKCEEDADCIVGNWFPKDDPWEERDHSLCRLFKKSDHTLKFSDDGDENTEAKLIRCSKKDDIDDIERCFLDERFTRHCGAALRYSYGQSYEHCRQECNDRADCQIAHWHPPYQIWDDEARSVCFLFSENAERCDWGGAELISYHPGAQMIRCKEKIDTEIRCHFSEDLHRQCGEYHSLLYALTAEQCLQKCDESANCITGHWHPPHQIWSDEARTVCFLFKRDDINLHPCPWGDEAKNSAHPGAKMIRCSNKKNGPIERCTMSYDFLRHCGNALKYIYGQSPEYCRQWCNDNKKCHVAHWHPPYSIWGDEARSVCFVFPHGTQSCDWGGAELGDYHKGAHMVRCMYQE</sequence>
<keyword evidence="4" id="KW-1185">Reference proteome</keyword>
<dbReference type="InterPro" id="IPR003609">
    <property type="entry name" value="Pan_app"/>
</dbReference>
<name>A0A7M5UW61_9CNID</name>
<feature type="domain" description="Apple" evidence="2">
    <location>
        <begin position="323"/>
        <end position="349"/>
    </location>
</feature>
<dbReference type="RefSeq" id="XP_066931932.1">
    <property type="nucleotide sequence ID" value="XM_067075831.1"/>
</dbReference>